<dbReference type="Pfam" id="PF12874">
    <property type="entry name" value="zf-met"/>
    <property type="match status" value="1"/>
</dbReference>
<dbReference type="InterPro" id="IPR003604">
    <property type="entry name" value="Matrin/U1-like-C_Znf_C2H2"/>
</dbReference>
<feature type="region of interest" description="Disordered" evidence="7">
    <location>
        <begin position="392"/>
        <end position="411"/>
    </location>
</feature>
<dbReference type="Gene3D" id="3.30.160.60">
    <property type="entry name" value="Classic Zinc Finger"/>
    <property type="match status" value="1"/>
</dbReference>
<sequence>MTFISIVEDIRSTHQELDRLRNLLTKLLLNHAKSDRDRLLQSHRANYLVNLINQRSTELLEFYLDSDNSLSDEAHRISKRSINPSTTLTDQQQQQVESGGMSSLKEFYNRLDQLHQFHIKYPQQKLNAQNNSSVQKPHQLHPPFQQPLRALQLENSQPSDSLDGFDWSGLEAQVIDGRDFIDRMFTGEEMLGRFLDLHLHHDRYNNLTGLTSSSSNNQSNSLRRLPYISYIDSFDQFDSIPRSTKSKPEYQKYLEDLRDYLKSFINRTEPLYDLETDLKQLGEQSESNWSKGLITSWQGEAQQRNEGIWCDLCLKSYSKQTVYDGHLSSKKHKKALQRAKHQDTDTSKNGGGEDEEGEGDGRLNLRGNKNERDRFLCRLELEIQHCSKHLTDKRNETKSNVERRSALTDRERQQELLEFESKQRLGSLRSTQQQRTNQDGTEAGHLASGGMLEGGGEEDDDDDESRVYNPLKLPLGWDGKPIPYWLYKLHGLGVEYKCEICSDFIYMGRKNFERHFQESRHAFGMRALGLPNTKHFHEITKIEDAFALAEKLKSEGRAEIFRDETMEELEDEEGNVYNRKTYEDLKRQGLL</sequence>
<keyword evidence="6" id="KW-0539">Nucleus</keyword>
<dbReference type="GO" id="GO:0005681">
    <property type="term" value="C:spliceosomal complex"/>
    <property type="evidence" value="ECO:0007669"/>
    <property type="project" value="InterPro"/>
</dbReference>
<feature type="region of interest" description="Disordered" evidence="7">
    <location>
        <begin position="81"/>
        <end position="100"/>
    </location>
</feature>
<dbReference type="GO" id="GO:0000398">
    <property type="term" value="P:mRNA splicing, via spliceosome"/>
    <property type="evidence" value="ECO:0007669"/>
    <property type="project" value="InterPro"/>
</dbReference>
<evidence type="ECO:0000256" key="5">
    <source>
        <dbReference type="ARBA" id="ARBA00022833"/>
    </source>
</evidence>
<comment type="similarity">
    <text evidence="2">Belongs to the SF3A3 family.</text>
</comment>
<keyword evidence="3" id="KW-0479">Metal-binding</keyword>
<dbReference type="Pfam" id="PF11931">
    <property type="entry name" value="SF3a60_Prp9_C"/>
    <property type="match status" value="1"/>
</dbReference>
<evidence type="ECO:0000256" key="7">
    <source>
        <dbReference type="SAM" id="MobiDB-lite"/>
    </source>
</evidence>
<dbReference type="GO" id="GO:0003723">
    <property type="term" value="F:RNA binding"/>
    <property type="evidence" value="ECO:0007669"/>
    <property type="project" value="InterPro"/>
</dbReference>
<comment type="subcellular location">
    <subcellularLocation>
        <location evidence="1">Nucleus</location>
    </subcellularLocation>
</comment>
<dbReference type="Proteomes" id="UP001153365">
    <property type="component" value="Unassembled WGS sequence"/>
</dbReference>
<proteinExistence type="inferred from homology"/>
<dbReference type="AlphaFoldDB" id="A0AAV0B168"/>
<dbReference type="InterPro" id="IPR000690">
    <property type="entry name" value="Matrin/U1-C_Znf_C2H2"/>
</dbReference>
<evidence type="ECO:0000256" key="2">
    <source>
        <dbReference type="ARBA" id="ARBA00008776"/>
    </source>
</evidence>
<keyword evidence="4" id="KW-0863">Zinc-finger</keyword>
<dbReference type="EMBL" id="CALTRL010002857">
    <property type="protein sequence ID" value="CAH7676969.1"/>
    <property type="molecule type" value="Genomic_DNA"/>
</dbReference>
<organism evidence="9 10">
    <name type="scientific">Phakopsora pachyrhizi</name>
    <name type="common">Asian soybean rust disease fungus</name>
    <dbReference type="NCBI Taxonomy" id="170000"/>
    <lineage>
        <taxon>Eukaryota</taxon>
        <taxon>Fungi</taxon>
        <taxon>Dikarya</taxon>
        <taxon>Basidiomycota</taxon>
        <taxon>Pucciniomycotina</taxon>
        <taxon>Pucciniomycetes</taxon>
        <taxon>Pucciniales</taxon>
        <taxon>Phakopsoraceae</taxon>
        <taxon>Phakopsora</taxon>
    </lineage>
</organism>
<feature type="region of interest" description="Disordered" evidence="7">
    <location>
        <begin position="420"/>
        <end position="465"/>
    </location>
</feature>
<feature type="compositionally biased region" description="Acidic residues" evidence="7">
    <location>
        <begin position="455"/>
        <end position="464"/>
    </location>
</feature>
<dbReference type="Pfam" id="PF16837">
    <property type="entry name" value="SF3A3"/>
    <property type="match status" value="1"/>
</dbReference>
<dbReference type="InterPro" id="IPR051421">
    <property type="entry name" value="RNA_Proc_DNA_Dmg_Regulator"/>
</dbReference>
<comment type="caution">
    <text evidence="9">The sequence shown here is derived from an EMBL/GenBank/DDBJ whole genome shotgun (WGS) entry which is preliminary data.</text>
</comment>
<evidence type="ECO:0000256" key="1">
    <source>
        <dbReference type="ARBA" id="ARBA00004123"/>
    </source>
</evidence>
<keyword evidence="10" id="KW-1185">Reference proteome</keyword>
<dbReference type="GO" id="GO:0008270">
    <property type="term" value="F:zinc ion binding"/>
    <property type="evidence" value="ECO:0007669"/>
    <property type="project" value="UniProtKB-KW"/>
</dbReference>
<dbReference type="PANTHER" id="PTHR12786">
    <property type="entry name" value="SPLICING FACTOR SF3A-RELATED"/>
    <property type="match status" value="1"/>
</dbReference>
<evidence type="ECO:0000256" key="4">
    <source>
        <dbReference type="ARBA" id="ARBA00022771"/>
    </source>
</evidence>
<keyword evidence="5" id="KW-0862">Zinc</keyword>
<evidence type="ECO:0000313" key="9">
    <source>
        <dbReference type="EMBL" id="CAH7676969.1"/>
    </source>
</evidence>
<dbReference type="InterPro" id="IPR024598">
    <property type="entry name" value="SF3a60/Prp9_C"/>
</dbReference>
<accession>A0AAV0B168</accession>
<reference evidence="9" key="1">
    <citation type="submission" date="2022-06" db="EMBL/GenBank/DDBJ databases">
        <authorList>
            <consortium name="SYNGENTA / RWTH Aachen University"/>
        </authorList>
    </citation>
    <scope>NUCLEOTIDE SEQUENCE</scope>
</reference>
<feature type="domain" description="Matrin-type" evidence="8">
    <location>
        <begin position="496"/>
        <end position="527"/>
    </location>
</feature>
<evidence type="ECO:0000259" key="8">
    <source>
        <dbReference type="PROSITE" id="PS50171"/>
    </source>
</evidence>
<dbReference type="PROSITE" id="PS50171">
    <property type="entry name" value="ZF_MATRIN"/>
    <property type="match status" value="1"/>
</dbReference>
<dbReference type="SMART" id="SM00451">
    <property type="entry name" value="ZnF_U1"/>
    <property type="match status" value="1"/>
</dbReference>
<evidence type="ECO:0000256" key="3">
    <source>
        <dbReference type="ARBA" id="ARBA00022723"/>
    </source>
</evidence>
<protein>
    <recommendedName>
        <fullName evidence="8">Matrin-type domain-containing protein</fullName>
    </recommendedName>
</protein>
<dbReference type="SUPFAM" id="SSF57667">
    <property type="entry name" value="beta-beta-alpha zinc fingers"/>
    <property type="match status" value="1"/>
</dbReference>
<gene>
    <name evidence="9" type="ORF">PPACK8108_LOCUS12073</name>
</gene>
<name>A0AAV0B168_PHAPC</name>
<dbReference type="PANTHER" id="PTHR12786:SF2">
    <property type="entry name" value="SPLICING FACTOR 3A SUBUNIT 3"/>
    <property type="match status" value="1"/>
</dbReference>
<evidence type="ECO:0000313" key="10">
    <source>
        <dbReference type="Proteomes" id="UP001153365"/>
    </source>
</evidence>
<dbReference type="InterPro" id="IPR031774">
    <property type="entry name" value="SF3A3_dom"/>
</dbReference>
<feature type="region of interest" description="Disordered" evidence="7">
    <location>
        <begin position="333"/>
        <end position="367"/>
    </location>
</feature>
<evidence type="ECO:0000256" key="6">
    <source>
        <dbReference type="ARBA" id="ARBA00023242"/>
    </source>
</evidence>
<dbReference type="InterPro" id="IPR036236">
    <property type="entry name" value="Znf_C2H2_sf"/>
</dbReference>
<feature type="compositionally biased region" description="Polar residues" evidence="7">
    <location>
        <begin position="428"/>
        <end position="440"/>
    </location>
</feature>
<dbReference type="InterPro" id="IPR013087">
    <property type="entry name" value="Znf_C2H2_type"/>
</dbReference>